<dbReference type="InterPro" id="IPR029709">
    <property type="entry name" value="LDAF1"/>
</dbReference>
<name>A0A3B5KMU0_TAKRU</name>
<keyword evidence="5 9" id="KW-0812">Transmembrane</keyword>
<sequence>PFRCVRMDGDRDPEQLRGNWALLMTQLRQDPRVTCQYFYDLSLGSVIDDPSLLSRSLCAFTLLSTRPGQYLLSHPTLAPTLLLFAAFAVLPVALFLAFAVVTFIISATGFVFFQGLLLFVGGMSLLCALVGVAFFSVVVSLIFNVFYFVLSSILNSWFSNRGNYTNPTG</sequence>
<evidence type="ECO:0000256" key="1">
    <source>
        <dbReference type="ARBA" id="ARBA00004477"/>
    </source>
</evidence>
<evidence type="ECO:0000256" key="6">
    <source>
        <dbReference type="ARBA" id="ARBA00022824"/>
    </source>
</evidence>
<dbReference type="AlphaFoldDB" id="A0A3B5KMU0"/>
<evidence type="ECO:0000256" key="5">
    <source>
        <dbReference type="ARBA" id="ARBA00022692"/>
    </source>
</evidence>
<evidence type="ECO:0000256" key="4">
    <source>
        <dbReference type="ARBA" id="ARBA00022677"/>
    </source>
</evidence>
<reference evidence="10" key="2">
    <citation type="submission" date="2025-08" db="UniProtKB">
        <authorList>
            <consortium name="Ensembl"/>
        </authorList>
    </citation>
    <scope>IDENTIFICATION</scope>
</reference>
<keyword evidence="6" id="KW-0256">Endoplasmic reticulum</keyword>
<reference evidence="10" key="3">
    <citation type="submission" date="2025-09" db="UniProtKB">
        <authorList>
            <consortium name="Ensembl"/>
        </authorList>
    </citation>
    <scope>IDENTIFICATION</scope>
</reference>
<comment type="subcellular location">
    <subcellularLocation>
        <location evidence="1">Endoplasmic reticulum membrane</location>
        <topology evidence="1">Multi-pass membrane protein</topology>
    </subcellularLocation>
    <subcellularLocation>
        <location evidence="2">Lipid droplet</location>
    </subcellularLocation>
</comment>
<keyword evidence="11" id="KW-1185">Reference proteome</keyword>
<dbReference type="Pfam" id="PF16015">
    <property type="entry name" value="Promethin"/>
    <property type="match status" value="1"/>
</dbReference>
<evidence type="ECO:0000256" key="7">
    <source>
        <dbReference type="ARBA" id="ARBA00022989"/>
    </source>
</evidence>
<dbReference type="GO" id="GO:0005811">
    <property type="term" value="C:lipid droplet"/>
    <property type="evidence" value="ECO:0007669"/>
    <property type="project" value="UniProtKB-SubCell"/>
</dbReference>
<keyword evidence="7 9" id="KW-1133">Transmembrane helix</keyword>
<protein>
    <submittedName>
        <fullName evidence="10">Uncharacterized protein</fullName>
    </submittedName>
</protein>
<dbReference type="Ensembl" id="ENSTRUT00000055574.2">
    <property type="protein sequence ID" value="ENSTRUP00000057390.2"/>
    <property type="gene ID" value="ENSTRUG00000028096.1"/>
</dbReference>
<dbReference type="InParanoid" id="A0A3B5KMU0"/>
<evidence type="ECO:0000256" key="2">
    <source>
        <dbReference type="ARBA" id="ARBA00004502"/>
    </source>
</evidence>
<feature type="transmembrane region" description="Helical" evidence="9">
    <location>
        <begin position="125"/>
        <end position="150"/>
    </location>
</feature>
<dbReference type="PANTHER" id="PTHR14275">
    <property type="entry name" value="PROMETHIN"/>
    <property type="match status" value="1"/>
</dbReference>
<keyword evidence="4" id="KW-0551">Lipid droplet</keyword>
<dbReference type="PANTHER" id="PTHR14275:SF0">
    <property type="entry name" value="LIPID DROPLET ASSEMBLY FACTOR 1"/>
    <property type="match status" value="1"/>
</dbReference>
<dbReference type="GO" id="GO:0005789">
    <property type="term" value="C:endoplasmic reticulum membrane"/>
    <property type="evidence" value="ECO:0007669"/>
    <property type="project" value="UniProtKB-SubCell"/>
</dbReference>
<evidence type="ECO:0000256" key="9">
    <source>
        <dbReference type="SAM" id="Phobius"/>
    </source>
</evidence>
<organism evidence="10 11">
    <name type="scientific">Takifugu rubripes</name>
    <name type="common">Japanese pufferfish</name>
    <name type="synonym">Fugu rubripes</name>
    <dbReference type="NCBI Taxonomy" id="31033"/>
    <lineage>
        <taxon>Eukaryota</taxon>
        <taxon>Metazoa</taxon>
        <taxon>Chordata</taxon>
        <taxon>Craniata</taxon>
        <taxon>Vertebrata</taxon>
        <taxon>Euteleostomi</taxon>
        <taxon>Actinopterygii</taxon>
        <taxon>Neopterygii</taxon>
        <taxon>Teleostei</taxon>
        <taxon>Neoteleostei</taxon>
        <taxon>Acanthomorphata</taxon>
        <taxon>Eupercaria</taxon>
        <taxon>Tetraodontiformes</taxon>
        <taxon>Tetradontoidea</taxon>
        <taxon>Tetraodontidae</taxon>
        <taxon>Takifugu</taxon>
    </lineage>
</organism>
<keyword evidence="8 9" id="KW-0472">Membrane</keyword>
<evidence type="ECO:0000313" key="10">
    <source>
        <dbReference type="Ensembl" id="ENSTRUP00000057390.2"/>
    </source>
</evidence>
<accession>A0A3B5KMU0</accession>
<dbReference type="GeneTree" id="ENSGT00940000175471"/>
<feature type="transmembrane region" description="Helical" evidence="9">
    <location>
        <begin position="81"/>
        <end position="113"/>
    </location>
</feature>
<evidence type="ECO:0000313" key="11">
    <source>
        <dbReference type="Proteomes" id="UP000005226"/>
    </source>
</evidence>
<dbReference type="Proteomes" id="UP000005226">
    <property type="component" value="Chromosome 5"/>
</dbReference>
<reference evidence="10 11" key="1">
    <citation type="journal article" date="2011" name="Genome Biol. Evol.">
        <title>Integration of the genetic map and genome assembly of fugu facilitates insights into distinct features of genome evolution in teleosts and mammals.</title>
        <authorList>
            <person name="Kai W."/>
            <person name="Kikuchi K."/>
            <person name="Tohari S."/>
            <person name="Chew A.K."/>
            <person name="Tay A."/>
            <person name="Fujiwara A."/>
            <person name="Hosoya S."/>
            <person name="Suetake H."/>
            <person name="Naruse K."/>
            <person name="Brenner S."/>
            <person name="Suzuki Y."/>
            <person name="Venkatesh B."/>
        </authorList>
    </citation>
    <scope>NUCLEOTIDE SEQUENCE [LARGE SCALE GENOMIC DNA]</scope>
</reference>
<evidence type="ECO:0000256" key="8">
    <source>
        <dbReference type="ARBA" id="ARBA00023136"/>
    </source>
</evidence>
<evidence type="ECO:0000256" key="3">
    <source>
        <dbReference type="ARBA" id="ARBA00007618"/>
    </source>
</evidence>
<comment type="similarity">
    <text evidence="3">Belongs to the LDAF1 family.</text>
</comment>
<proteinExistence type="inferred from homology"/>